<gene>
    <name evidence="2" type="ORF">B0T24DRAFT_370979</name>
</gene>
<reference evidence="2" key="1">
    <citation type="journal article" date="2023" name="Mol. Phylogenet. Evol.">
        <title>Genome-scale phylogeny and comparative genomics of the fungal order Sordariales.</title>
        <authorList>
            <person name="Hensen N."/>
            <person name="Bonometti L."/>
            <person name="Westerberg I."/>
            <person name="Brannstrom I.O."/>
            <person name="Guillou S."/>
            <person name="Cros-Aarteil S."/>
            <person name="Calhoun S."/>
            <person name="Haridas S."/>
            <person name="Kuo A."/>
            <person name="Mondo S."/>
            <person name="Pangilinan J."/>
            <person name="Riley R."/>
            <person name="LaButti K."/>
            <person name="Andreopoulos B."/>
            <person name="Lipzen A."/>
            <person name="Chen C."/>
            <person name="Yan M."/>
            <person name="Daum C."/>
            <person name="Ng V."/>
            <person name="Clum A."/>
            <person name="Steindorff A."/>
            <person name="Ohm R.A."/>
            <person name="Martin F."/>
            <person name="Silar P."/>
            <person name="Natvig D.O."/>
            <person name="Lalanne C."/>
            <person name="Gautier V."/>
            <person name="Ament-Velasquez S.L."/>
            <person name="Kruys A."/>
            <person name="Hutchinson M.I."/>
            <person name="Powell A.J."/>
            <person name="Barry K."/>
            <person name="Miller A.N."/>
            <person name="Grigoriev I.V."/>
            <person name="Debuchy R."/>
            <person name="Gladieux P."/>
            <person name="Hiltunen Thoren M."/>
            <person name="Johannesson H."/>
        </authorList>
    </citation>
    <scope>NUCLEOTIDE SEQUENCE</scope>
    <source>
        <strain evidence="2">CBS 958.72</strain>
    </source>
</reference>
<evidence type="ECO:0000313" key="3">
    <source>
        <dbReference type="Proteomes" id="UP001287356"/>
    </source>
</evidence>
<organism evidence="2 3">
    <name type="scientific">Lasiosphaeria ovina</name>
    <dbReference type="NCBI Taxonomy" id="92902"/>
    <lineage>
        <taxon>Eukaryota</taxon>
        <taxon>Fungi</taxon>
        <taxon>Dikarya</taxon>
        <taxon>Ascomycota</taxon>
        <taxon>Pezizomycotina</taxon>
        <taxon>Sordariomycetes</taxon>
        <taxon>Sordariomycetidae</taxon>
        <taxon>Sordariales</taxon>
        <taxon>Lasiosphaeriaceae</taxon>
        <taxon>Lasiosphaeria</taxon>
    </lineage>
</organism>
<comment type="caution">
    <text evidence="2">The sequence shown here is derived from an EMBL/GenBank/DDBJ whole genome shotgun (WGS) entry which is preliminary data.</text>
</comment>
<dbReference type="EMBL" id="JAULSN010000007">
    <property type="protein sequence ID" value="KAK3366883.1"/>
    <property type="molecule type" value="Genomic_DNA"/>
</dbReference>
<feature type="region of interest" description="Disordered" evidence="1">
    <location>
        <begin position="108"/>
        <end position="137"/>
    </location>
</feature>
<dbReference type="Proteomes" id="UP001287356">
    <property type="component" value="Unassembled WGS sequence"/>
</dbReference>
<accession>A0AAE0N1P6</accession>
<proteinExistence type="predicted"/>
<evidence type="ECO:0000256" key="1">
    <source>
        <dbReference type="SAM" id="MobiDB-lite"/>
    </source>
</evidence>
<keyword evidence="3" id="KW-1185">Reference proteome</keyword>
<sequence length="209" mass="23017">MDGNGMHAWGLQVAFPIDNSVLLASFAWPDSVCLSSVAARCECCRGHWGIASDSLNEPSKQIRSCHSYGRSVQLHPANWSEMAVEPFSFSFSRLSSWPSHCQIHTTTPKTLEPRQLNQAKWQQEANSDGDGVGQPSDLTTPRSACSCSACQWDAPLERRVAVERHAARGLSGVCASPRLPSNRAQMHLQWILIVERQTRSAITAKVQCT</sequence>
<reference evidence="2" key="2">
    <citation type="submission" date="2023-06" db="EMBL/GenBank/DDBJ databases">
        <authorList>
            <consortium name="Lawrence Berkeley National Laboratory"/>
            <person name="Haridas S."/>
            <person name="Hensen N."/>
            <person name="Bonometti L."/>
            <person name="Westerberg I."/>
            <person name="Brannstrom I.O."/>
            <person name="Guillou S."/>
            <person name="Cros-Aarteil S."/>
            <person name="Calhoun S."/>
            <person name="Kuo A."/>
            <person name="Mondo S."/>
            <person name="Pangilinan J."/>
            <person name="Riley R."/>
            <person name="Labutti K."/>
            <person name="Andreopoulos B."/>
            <person name="Lipzen A."/>
            <person name="Chen C."/>
            <person name="Yanf M."/>
            <person name="Daum C."/>
            <person name="Ng V."/>
            <person name="Clum A."/>
            <person name="Steindorff A."/>
            <person name="Ohm R."/>
            <person name="Martin F."/>
            <person name="Silar P."/>
            <person name="Natvig D."/>
            <person name="Lalanne C."/>
            <person name="Gautier V."/>
            <person name="Ament-Velasquez S.L."/>
            <person name="Kruys A."/>
            <person name="Hutchinson M.I."/>
            <person name="Powell A.J."/>
            <person name="Barry K."/>
            <person name="Miller A.N."/>
            <person name="Grigoriev I.V."/>
            <person name="Debuchy R."/>
            <person name="Gladieux P."/>
            <person name="Thoren M.H."/>
            <person name="Johannesson H."/>
        </authorList>
    </citation>
    <scope>NUCLEOTIDE SEQUENCE</scope>
    <source>
        <strain evidence="2">CBS 958.72</strain>
    </source>
</reference>
<name>A0AAE0N1P6_9PEZI</name>
<evidence type="ECO:0000313" key="2">
    <source>
        <dbReference type="EMBL" id="KAK3366883.1"/>
    </source>
</evidence>
<dbReference type="AlphaFoldDB" id="A0AAE0N1P6"/>
<protein>
    <submittedName>
        <fullName evidence="2">Uncharacterized protein</fullName>
    </submittedName>
</protein>
<feature type="compositionally biased region" description="Polar residues" evidence="1">
    <location>
        <begin position="108"/>
        <end position="126"/>
    </location>
</feature>